<evidence type="ECO:0000313" key="3">
    <source>
        <dbReference type="Proteomes" id="UP000026961"/>
    </source>
</evidence>
<protein>
    <submittedName>
        <fullName evidence="2">Uncharacterized protein</fullName>
    </submittedName>
</protein>
<keyword evidence="3" id="KW-1185">Reference proteome</keyword>
<feature type="compositionally biased region" description="Basic and acidic residues" evidence="1">
    <location>
        <begin position="128"/>
        <end position="139"/>
    </location>
</feature>
<sequence length="175" mass="18396">MGGARVFIGGDVGLGEPTLGQSRRGAGGRAWSRWWQAVTLMVVGQNEKGGGERELCSLLFREKLKEGEGVREGLPFSALEASGVERQRTMQATPGLDAAATGRSATRERAGTSEGGGGFGRRRRKAASARERENEREGDPSLGDGSCSALTQGGVKEGTQMGIGNRYLARIQGGD</sequence>
<feature type="region of interest" description="Disordered" evidence="1">
    <location>
        <begin position="82"/>
        <end position="175"/>
    </location>
</feature>
<dbReference type="Gramene" id="OGLUM08G02400.1">
    <property type="protein sequence ID" value="OGLUM08G02400.1"/>
    <property type="gene ID" value="OGLUM08G02400"/>
</dbReference>
<accession>A0A0E0AQM0</accession>
<dbReference type="AlphaFoldDB" id="A0A0E0AQM0"/>
<evidence type="ECO:0000256" key="1">
    <source>
        <dbReference type="SAM" id="MobiDB-lite"/>
    </source>
</evidence>
<name>A0A0E0AQM0_9ORYZ</name>
<organism evidence="2">
    <name type="scientific">Oryza glumipatula</name>
    <dbReference type="NCBI Taxonomy" id="40148"/>
    <lineage>
        <taxon>Eukaryota</taxon>
        <taxon>Viridiplantae</taxon>
        <taxon>Streptophyta</taxon>
        <taxon>Embryophyta</taxon>
        <taxon>Tracheophyta</taxon>
        <taxon>Spermatophyta</taxon>
        <taxon>Magnoliopsida</taxon>
        <taxon>Liliopsida</taxon>
        <taxon>Poales</taxon>
        <taxon>Poaceae</taxon>
        <taxon>BOP clade</taxon>
        <taxon>Oryzoideae</taxon>
        <taxon>Oryzeae</taxon>
        <taxon>Oryzinae</taxon>
        <taxon>Oryza</taxon>
    </lineage>
</organism>
<reference evidence="2" key="1">
    <citation type="submission" date="2015-04" db="UniProtKB">
        <authorList>
            <consortium name="EnsemblPlants"/>
        </authorList>
    </citation>
    <scope>IDENTIFICATION</scope>
</reference>
<dbReference type="HOGENOM" id="CLU_1534888_0_0_1"/>
<dbReference type="Proteomes" id="UP000026961">
    <property type="component" value="Chromosome 8"/>
</dbReference>
<proteinExistence type="predicted"/>
<reference evidence="2" key="2">
    <citation type="submission" date="2018-05" db="EMBL/GenBank/DDBJ databases">
        <title>OgluRS3 (Oryza glumaepatula Reference Sequence Version 3).</title>
        <authorList>
            <person name="Zhang J."/>
            <person name="Kudrna D."/>
            <person name="Lee S."/>
            <person name="Talag J."/>
            <person name="Welchert J."/>
            <person name="Wing R.A."/>
        </authorList>
    </citation>
    <scope>NUCLEOTIDE SEQUENCE [LARGE SCALE GENOMIC DNA]</scope>
</reference>
<dbReference type="EnsemblPlants" id="OGLUM08G02400.1">
    <property type="protein sequence ID" value="OGLUM08G02400.1"/>
    <property type="gene ID" value="OGLUM08G02400"/>
</dbReference>
<evidence type="ECO:0000313" key="2">
    <source>
        <dbReference type="EnsemblPlants" id="OGLUM08G02400.1"/>
    </source>
</evidence>